<feature type="compositionally biased region" description="Low complexity" evidence="9">
    <location>
        <begin position="97"/>
        <end position="108"/>
    </location>
</feature>
<comment type="subcellular location">
    <subcellularLocation>
        <location evidence="1 8">Nucleus</location>
    </subcellularLocation>
</comment>
<name>A0A1Z5KCK9_FISSO</name>
<accession>A0A1Z5KCK9</accession>
<dbReference type="GO" id="GO:0016887">
    <property type="term" value="F:ATP hydrolysis activity"/>
    <property type="evidence" value="ECO:0007669"/>
    <property type="project" value="InterPro"/>
</dbReference>
<dbReference type="EMBL" id="BDSP01000204">
    <property type="protein sequence ID" value="GAX23821.1"/>
    <property type="molecule type" value="Genomic_DNA"/>
</dbReference>
<dbReference type="PANTHER" id="PTHR23389:SF6">
    <property type="entry name" value="REPLICATION FACTOR C SUBUNIT 1"/>
    <property type="match status" value="1"/>
</dbReference>
<evidence type="ECO:0000313" key="12">
    <source>
        <dbReference type="Proteomes" id="UP000198406"/>
    </source>
</evidence>
<evidence type="ECO:0000256" key="8">
    <source>
        <dbReference type="PIRNR" id="PIRNR036578"/>
    </source>
</evidence>
<evidence type="ECO:0000259" key="10">
    <source>
        <dbReference type="PROSITE" id="PS50172"/>
    </source>
</evidence>
<keyword evidence="4 8" id="KW-0235">DNA replication</keyword>
<dbReference type="CDD" id="cd17748">
    <property type="entry name" value="BRCT_DNA_ligase_like"/>
    <property type="match status" value="1"/>
</dbReference>
<dbReference type="InterPro" id="IPR027417">
    <property type="entry name" value="P-loop_NTPase"/>
</dbReference>
<keyword evidence="6 8" id="KW-0067">ATP-binding</keyword>
<dbReference type="Gene3D" id="3.40.50.10190">
    <property type="entry name" value="BRCT domain"/>
    <property type="match status" value="1"/>
</dbReference>
<organism evidence="11 12">
    <name type="scientific">Fistulifera solaris</name>
    <name type="common">Oleaginous diatom</name>
    <dbReference type="NCBI Taxonomy" id="1519565"/>
    <lineage>
        <taxon>Eukaryota</taxon>
        <taxon>Sar</taxon>
        <taxon>Stramenopiles</taxon>
        <taxon>Ochrophyta</taxon>
        <taxon>Bacillariophyta</taxon>
        <taxon>Bacillariophyceae</taxon>
        <taxon>Bacillariophycidae</taxon>
        <taxon>Naviculales</taxon>
        <taxon>Naviculaceae</taxon>
        <taxon>Fistulifera</taxon>
    </lineage>
</organism>
<reference evidence="11 12" key="1">
    <citation type="journal article" date="2015" name="Plant Cell">
        <title>Oil accumulation by the oleaginous diatom Fistulifera solaris as revealed by the genome and transcriptome.</title>
        <authorList>
            <person name="Tanaka T."/>
            <person name="Maeda Y."/>
            <person name="Veluchamy A."/>
            <person name="Tanaka M."/>
            <person name="Abida H."/>
            <person name="Marechal E."/>
            <person name="Bowler C."/>
            <person name="Muto M."/>
            <person name="Sunaga Y."/>
            <person name="Tanaka M."/>
            <person name="Yoshino T."/>
            <person name="Taniguchi T."/>
            <person name="Fukuda Y."/>
            <person name="Nemoto M."/>
            <person name="Matsumoto M."/>
            <person name="Wong P.S."/>
            <person name="Aburatani S."/>
            <person name="Fujibuchi W."/>
        </authorList>
    </citation>
    <scope>NUCLEOTIDE SEQUENCE [LARGE SCALE GENOMIC DNA]</scope>
    <source>
        <strain evidence="11 12">JPCC DA0580</strain>
    </source>
</reference>
<evidence type="ECO:0000256" key="5">
    <source>
        <dbReference type="ARBA" id="ARBA00022741"/>
    </source>
</evidence>
<dbReference type="Pfam" id="PF08519">
    <property type="entry name" value="RFC1"/>
    <property type="match status" value="1"/>
</dbReference>
<dbReference type="GO" id="GO:0006260">
    <property type="term" value="P:DNA replication"/>
    <property type="evidence" value="ECO:0007669"/>
    <property type="project" value="UniProtKB-KW"/>
</dbReference>
<sequence>MPMDIRSFFQPKKAAPAASDLKNGVNNSNKEDETARKRKSPERMDVSADDFFSKTNVTTKKIEEPSKKAKREILIDSSSEEEEVVAVKAAVVKKPTTPVKPPTKVASPQRSMRARTPTEATPVRETKKAASPVRSATTKKSPRTLEQPTVRRTTPPSLQHTQCLMRDNVPLTFCFSGVLEQLSREAAQDLVKMLGGRVTTAVSSKTDYLVVGSVLEDGRDYQQGSKYKKAMELQSVVIVQGEELFYGLLQTYHDLCGPVAAPAVASTPVVSAPPSVASNPYSTATTATKVNPYAKKAANPYAATAKTNPYGRKAAPATTTVTSTVTMTVAPVLGDTSSMLWVDKYKPTCAREILGNQDAVKKLTQWLNSWERIFNTAQNSNKTFSAPNGPWKAALLSGPPGIGKTTTATLVAKEAGRDVLEFNASDVRSKKALTNVFGDITGSRTIDFNTQAKKRCIIMDEVDGMGAGDRSGMAELIQMIKKSKVPIVCICNDRQSQKLKSLIPYCLDLRYRRPTKNVIANRAVQVGQQEGLNVEHNAAEALAESCGNDIRQVLNCLQMWSRKGNSLKFKDLKERENDINKDDILRVSLFDAAKQLLEGRQGLNGSTPEQERNSFFRRHDAFFVDYGFTGLLVQQNYLKVLQGPFGEAKRKNAASQLEVLHRMSDAAEALSDYDLAENQLRGGQNWSLLPLCSSLIVKTGFHASGPSGGFLPGFPEFTSWLGRNSTKGKKYRLLSELQHHLNYSISGGGSETRLSYLPVLRTRLLQLLQADDAQAAIDFMDEYGLDRDDVFEKLDEFVLSSSKAAAFNDLSSKQKASFTRLYNQTSHSSQALVAEQGSTGKGRKRGSGEGAAAMESKDPDAIDDDQVEEEDEDGGDDDELDAEKIKAMFRSKGRGKGKASASTSAATSNKGGRKKK</sequence>
<feature type="region of interest" description="Disordered" evidence="9">
    <location>
        <begin position="826"/>
        <end position="916"/>
    </location>
</feature>
<dbReference type="Pfam" id="PF00533">
    <property type="entry name" value="BRCT"/>
    <property type="match status" value="1"/>
</dbReference>
<dbReference type="InterPro" id="IPR003593">
    <property type="entry name" value="AAA+_ATPase"/>
</dbReference>
<feature type="compositionally biased region" description="Basic and acidic residues" evidence="9">
    <location>
        <begin position="29"/>
        <end position="46"/>
    </location>
</feature>
<comment type="similarity">
    <text evidence="2 8">Belongs to the activator 1 large subunit family.</text>
</comment>
<feature type="region of interest" description="Disordered" evidence="9">
    <location>
        <begin position="1"/>
        <end position="51"/>
    </location>
</feature>
<feature type="compositionally biased region" description="Basic residues" evidence="9">
    <location>
        <begin position="887"/>
        <end position="897"/>
    </location>
</feature>
<dbReference type="Gene3D" id="1.10.8.60">
    <property type="match status" value="1"/>
</dbReference>
<evidence type="ECO:0000256" key="3">
    <source>
        <dbReference type="ARBA" id="ARBA00020401"/>
    </source>
</evidence>
<evidence type="ECO:0000256" key="9">
    <source>
        <dbReference type="SAM" id="MobiDB-lite"/>
    </source>
</evidence>
<dbReference type="PROSITE" id="PS50172">
    <property type="entry name" value="BRCT"/>
    <property type="match status" value="1"/>
</dbReference>
<protein>
    <recommendedName>
        <fullName evidence="3 8">Replication factor C subunit 1</fullName>
    </recommendedName>
</protein>
<dbReference type="SUPFAM" id="SSF52113">
    <property type="entry name" value="BRCT domain"/>
    <property type="match status" value="1"/>
</dbReference>
<dbReference type="Proteomes" id="UP000198406">
    <property type="component" value="Unassembled WGS sequence"/>
</dbReference>
<dbReference type="GO" id="GO:0003689">
    <property type="term" value="F:DNA clamp loader activity"/>
    <property type="evidence" value="ECO:0007669"/>
    <property type="project" value="UniProtKB-UniRule"/>
</dbReference>
<dbReference type="InterPro" id="IPR036420">
    <property type="entry name" value="BRCT_dom_sf"/>
</dbReference>
<dbReference type="FunFam" id="3.40.50.300:FF:000395">
    <property type="entry name" value="Replication factor C subunit 1"/>
    <property type="match status" value="1"/>
</dbReference>
<evidence type="ECO:0000256" key="2">
    <source>
        <dbReference type="ARBA" id="ARBA00006116"/>
    </source>
</evidence>
<evidence type="ECO:0000256" key="7">
    <source>
        <dbReference type="ARBA" id="ARBA00023242"/>
    </source>
</evidence>
<proteinExistence type="inferred from homology"/>
<dbReference type="GO" id="GO:0005634">
    <property type="term" value="C:nucleus"/>
    <property type="evidence" value="ECO:0007669"/>
    <property type="project" value="UniProtKB-SubCell"/>
</dbReference>
<dbReference type="PANTHER" id="PTHR23389">
    <property type="entry name" value="CHROMOSOME TRANSMISSION FIDELITY FACTOR 18"/>
    <property type="match status" value="1"/>
</dbReference>
<evidence type="ECO:0000313" key="11">
    <source>
        <dbReference type="EMBL" id="GAX23821.1"/>
    </source>
</evidence>
<dbReference type="CDD" id="cd18140">
    <property type="entry name" value="HLD_clamp_RFC"/>
    <property type="match status" value="1"/>
</dbReference>
<dbReference type="InterPro" id="IPR047854">
    <property type="entry name" value="RFC_lid"/>
</dbReference>
<feature type="domain" description="BRCT" evidence="10">
    <location>
        <begin position="171"/>
        <end position="245"/>
    </location>
</feature>
<dbReference type="Pfam" id="PF25361">
    <property type="entry name" value="AAA_lid_RFC1"/>
    <property type="match status" value="1"/>
</dbReference>
<dbReference type="OrthoDB" id="446168at2759"/>
<dbReference type="AlphaFoldDB" id="A0A1Z5KCK9"/>
<dbReference type="InterPro" id="IPR003959">
    <property type="entry name" value="ATPase_AAA_core"/>
</dbReference>
<evidence type="ECO:0000256" key="1">
    <source>
        <dbReference type="ARBA" id="ARBA00004123"/>
    </source>
</evidence>
<evidence type="ECO:0000256" key="4">
    <source>
        <dbReference type="ARBA" id="ARBA00022705"/>
    </source>
</evidence>
<dbReference type="PIRSF" id="PIRSF036578">
    <property type="entry name" value="RFC1"/>
    <property type="match status" value="1"/>
</dbReference>
<dbReference type="SUPFAM" id="SSF52540">
    <property type="entry name" value="P-loop containing nucleoside triphosphate hydrolases"/>
    <property type="match status" value="1"/>
</dbReference>
<dbReference type="SUPFAM" id="SSF48019">
    <property type="entry name" value="post-AAA+ oligomerization domain-like"/>
    <property type="match status" value="1"/>
</dbReference>
<dbReference type="InterPro" id="IPR012178">
    <property type="entry name" value="RFC1"/>
</dbReference>
<dbReference type="GO" id="GO:0006281">
    <property type="term" value="P:DNA repair"/>
    <property type="evidence" value="ECO:0007669"/>
    <property type="project" value="InterPro"/>
</dbReference>
<dbReference type="GO" id="GO:0005524">
    <property type="term" value="F:ATP binding"/>
    <property type="evidence" value="ECO:0007669"/>
    <property type="project" value="UniProtKB-UniRule"/>
</dbReference>
<keyword evidence="7 8" id="KW-0539">Nucleus</keyword>
<dbReference type="Gene3D" id="3.40.50.300">
    <property type="entry name" value="P-loop containing nucleotide triphosphate hydrolases"/>
    <property type="match status" value="1"/>
</dbReference>
<dbReference type="Pfam" id="PF00004">
    <property type="entry name" value="AAA"/>
    <property type="match status" value="1"/>
</dbReference>
<dbReference type="InterPro" id="IPR008921">
    <property type="entry name" value="DNA_pol3_clamp-load_cplx_C"/>
</dbReference>
<dbReference type="Gene3D" id="1.20.272.10">
    <property type="match status" value="1"/>
</dbReference>
<keyword evidence="12" id="KW-1185">Reference proteome</keyword>
<comment type="caution">
    <text evidence="11">The sequence shown here is derived from an EMBL/GenBank/DDBJ whole genome shotgun (WGS) entry which is preliminary data.</text>
</comment>
<dbReference type="SMART" id="SM00292">
    <property type="entry name" value="BRCT"/>
    <property type="match status" value="1"/>
</dbReference>
<feature type="compositionally biased region" description="Low complexity" evidence="9">
    <location>
        <begin position="898"/>
        <end position="910"/>
    </location>
</feature>
<dbReference type="CDD" id="cd00009">
    <property type="entry name" value="AAA"/>
    <property type="match status" value="1"/>
</dbReference>
<dbReference type="GO" id="GO:0005663">
    <property type="term" value="C:DNA replication factor C complex"/>
    <property type="evidence" value="ECO:0007669"/>
    <property type="project" value="InterPro"/>
</dbReference>
<dbReference type="SMART" id="SM00382">
    <property type="entry name" value="AAA"/>
    <property type="match status" value="1"/>
</dbReference>
<dbReference type="FunCoup" id="A0A1Z5KCK9">
    <property type="interactions" value="746"/>
</dbReference>
<dbReference type="InParanoid" id="A0A1Z5KCK9"/>
<keyword evidence="5 8" id="KW-0547">Nucleotide-binding</keyword>
<feature type="compositionally biased region" description="Polar residues" evidence="9">
    <location>
        <begin position="134"/>
        <end position="157"/>
    </location>
</feature>
<feature type="compositionally biased region" description="Acidic residues" evidence="9">
    <location>
        <begin position="861"/>
        <end position="881"/>
    </location>
</feature>
<feature type="region of interest" description="Disordered" evidence="9">
    <location>
        <begin position="97"/>
        <end position="157"/>
    </location>
</feature>
<dbReference type="GO" id="GO:0003677">
    <property type="term" value="F:DNA binding"/>
    <property type="evidence" value="ECO:0007669"/>
    <property type="project" value="InterPro"/>
</dbReference>
<dbReference type="InterPro" id="IPR001357">
    <property type="entry name" value="BRCT_dom"/>
</dbReference>
<dbReference type="InterPro" id="IPR013725">
    <property type="entry name" value="DNA_replication_fac_RFC1_C"/>
</dbReference>
<gene>
    <name evidence="11" type="ORF">FisN_20Hh023</name>
</gene>
<evidence type="ECO:0000256" key="6">
    <source>
        <dbReference type="ARBA" id="ARBA00022840"/>
    </source>
</evidence>